<reference evidence="1" key="1">
    <citation type="journal article" date="2023" name="Genome Biol. Evol.">
        <title>Long-read-based Genome Assembly of Drosophila gunungcola Reveals Fewer Chemosensory Genes in Flower-breeding Species.</title>
        <authorList>
            <person name="Negi A."/>
            <person name="Liao B.Y."/>
            <person name="Yeh S.D."/>
        </authorList>
    </citation>
    <scope>NUCLEOTIDE SEQUENCE</scope>
    <source>
        <strain evidence="1">Sukarami</strain>
    </source>
</reference>
<name>A0A9Q0BUL1_9MUSC</name>
<evidence type="ECO:0000313" key="2">
    <source>
        <dbReference type="Proteomes" id="UP001059596"/>
    </source>
</evidence>
<keyword evidence="2" id="KW-1185">Reference proteome</keyword>
<evidence type="ECO:0000313" key="1">
    <source>
        <dbReference type="EMBL" id="KAI8044510.1"/>
    </source>
</evidence>
<dbReference type="AlphaFoldDB" id="A0A9Q0BUL1"/>
<organism evidence="1 2">
    <name type="scientific">Drosophila gunungcola</name>
    <name type="common">fruit fly</name>
    <dbReference type="NCBI Taxonomy" id="103775"/>
    <lineage>
        <taxon>Eukaryota</taxon>
        <taxon>Metazoa</taxon>
        <taxon>Ecdysozoa</taxon>
        <taxon>Arthropoda</taxon>
        <taxon>Hexapoda</taxon>
        <taxon>Insecta</taxon>
        <taxon>Pterygota</taxon>
        <taxon>Neoptera</taxon>
        <taxon>Endopterygota</taxon>
        <taxon>Diptera</taxon>
        <taxon>Brachycera</taxon>
        <taxon>Muscomorpha</taxon>
        <taxon>Ephydroidea</taxon>
        <taxon>Drosophilidae</taxon>
        <taxon>Drosophila</taxon>
        <taxon>Sophophora</taxon>
    </lineage>
</organism>
<accession>A0A9Q0BUL1</accession>
<proteinExistence type="predicted"/>
<dbReference type="Proteomes" id="UP001059596">
    <property type="component" value="Chromosome 3R"/>
</dbReference>
<comment type="caution">
    <text evidence="1">The sequence shown here is derived from an EMBL/GenBank/DDBJ whole genome shotgun (WGS) entry which is preliminary data.</text>
</comment>
<sequence>MENRTISHYLTFALKKLDPPTDWEDILEFVLTTLNSTWRPKYYTKELEVGLRFGIIREMKSKYYLYEYAK</sequence>
<dbReference type="EMBL" id="JAMKOV010000001">
    <property type="protein sequence ID" value="KAI8044510.1"/>
    <property type="molecule type" value="Genomic_DNA"/>
</dbReference>
<gene>
    <name evidence="1" type="ORF">M5D96_000679</name>
</gene>
<protein>
    <submittedName>
        <fullName evidence="1">Uncharacterized protein</fullName>
    </submittedName>
</protein>